<organism evidence="1 2">
    <name type="scientific">Winogradskyella arenosi</name>
    <dbReference type="NCBI Taxonomy" id="533325"/>
    <lineage>
        <taxon>Bacteria</taxon>
        <taxon>Pseudomonadati</taxon>
        <taxon>Bacteroidota</taxon>
        <taxon>Flavobacteriia</taxon>
        <taxon>Flavobacteriales</taxon>
        <taxon>Flavobacteriaceae</taxon>
        <taxon>Winogradskyella</taxon>
    </lineage>
</organism>
<dbReference type="Proteomes" id="UP000253436">
    <property type="component" value="Unassembled WGS sequence"/>
</dbReference>
<evidence type="ECO:0000313" key="2">
    <source>
        <dbReference type="Proteomes" id="UP000253436"/>
    </source>
</evidence>
<sequence>MKNENTTNKIMNEKFKDLPVDEDTQIILSFATKVEHYDVVYQKWYWSGIYAESIIFCNEDVTPLSEEEIKKEVAENTALLKDNSQMTIKRGDKYTFVNFNFITE</sequence>
<name>A0A368ZJX2_9FLAO</name>
<evidence type="ECO:0000313" key="1">
    <source>
        <dbReference type="EMBL" id="RCW93447.1"/>
    </source>
</evidence>
<reference evidence="1 2" key="1">
    <citation type="submission" date="2018-07" db="EMBL/GenBank/DDBJ databases">
        <title>Genomic Encyclopedia of Type Strains, Phase III (KMG-III): the genomes of soil and plant-associated and newly described type strains.</title>
        <authorList>
            <person name="Whitman W."/>
        </authorList>
    </citation>
    <scope>NUCLEOTIDE SEQUENCE [LARGE SCALE GENOMIC DNA]</scope>
    <source>
        <strain evidence="1 2">CECT 7958</strain>
    </source>
</reference>
<comment type="caution">
    <text evidence="1">The sequence shown here is derived from an EMBL/GenBank/DDBJ whole genome shotgun (WGS) entry which is preliminary data.</text>
</comment>
<accession>A0A368ZJX2</accession>
<protein>
    <submittedName>
        <fullName evidence="1">Uncharacterized protein</fullName>
    </submittedName>
</protein>
<dbReference type="AlphaFoldDB" id="A0A368ZJX2"/>
<proteinExistence type="predicted"/>
<dbReference type="EMBL" id="QPJO01000001">
    <property type="protein sequence ID" value="RCW93447.1"/>
    <property type="molecule type" value="Genomic_DNA"/>
</dbReference>
<gene>
    <name evidence="1" type="ORF">DFQ08_101241</name>
</gene>
<dbReference type="RefSeq" id="WP_220235569.1">
    <property type="nucleotide sequence ID" value="NZ_QPJO01000001.1"/>
</dbReference>
<keyword evidence="2" id="KW-1185">Reference proteome</keyword>